<sequence>MANGRQIDMSPFDQIEESPRGGDKDINLAAKVIYLHLSRDASKNSGLTERRMFSIGGKGGFDLHCQLARWC</sequence>
<proteinExistence type="predicted"/>
<organism evidence="2">
    <name type="scientific">bioreactor metagenome</name>
    <dbReference type="NCBI Taxonomy" id="1076179"/>
    <lineage>
        <taxon>unclassified sequences</taxon>
        <taxon>metagenomes</taxon>
        <taxon>ecological metagenomes</taxon>
    </lineage>
</organism>
<reference evidence="2" key="1">
    <citation type="submission" date="2019-08" db="EMBL/GenBank/DDBJ databases">
        <authorList>
            <person name="Kucharzyk K."/>
            <person name="Murdoch R.W."/>
            <person name="Higgins S."/>
            <person name="Loffler F."/>
        </authorList>
    </citation>
    <scope>NUCLEOTIDE SEQUENCE</scope>
</reference>
<gene>
    <name evidence="2" type="ORF">SDC9_166185</name>
</gene>
<accession>A0A645FYU3</accession>
<comment type="caution">
    <text evidence="2">The sequence shown here is derived from an EMBL/GenBank/DDBJ whole genome shotgun (WGS) entry which is preliminary data.</text>
</comment>
<protein>
    <submittedName>
        <fullName evidence="2">Uncharacterized protein</fullName>
    </submittedName>
</protein>
<name>A0A645FYU3_9ZZZZ</name>
<feature type="region of interest" description="Disordered" evidence="1">
    <location>
        <begin position="1"/>
        <end position="23"/>
    </location>
</feature>
<dbReference type="EMBL" id="VSSQ01066240">
    <property type="protein sequence ID" value="MPN18820.1"/>
    <property type="molecule type" value="Genomic_DNA"/>
</dbReference>
<evidence type="ECO:0000256" key="1">
    <source>
        <dbReference type="SAM" id="MobiDB-lite"/>
    </source>
</evidence>
<dbReference type="AlphaFoldDB" id="A0A645FYU3"/>
<evidence type="ECO:0000313" key="2">
    <source>
        <dbReference type="EMBL" id="MPN18820.1"/>
    </source>
</evidence>